<proteinExistence type="predicted"/>
<protein>
    <submittedName>
        <fullName evidence="1">Uncharacterized protein</fullName>
    </submittedName>
</protein>
<sequence>MGLINNNKMPLTFNSRDEHNQRINNALQRLMALTLVPGGWDDDAVNEQLKPFLLKIDELAALPTAAFVSFIARYKVDPDNLELLADALVNLSQKAGYEVLAGHAVGVYEHIQQSGDVFSLTVAGKLKALRS</sequence>
<dbReference type="EMBL" id="LIYD01000005">
    <property type="protein sequence ID" value="KOS07163.1"/>
    <property type="molecule type" value="Genomic_DNA"/>
</dbReference>
<dbReference type="AlphaFoldDB" id="A0A0M8MAQ6"/>
<gene>
    <name evidence="1" type="ORF">AM493_14770</name>
</gene>
<dbReference type="Proteomes" id="UP000037755">
    <property type="component" value="Unassembled WGS sequence"/>
</dbReference>
<keyword evidence="2" id="KW-1185">Reference proteome</keyword>
<evidence type="ECO:0000313" key="1">
    <source>
        <dbReference type="EMBL" id="KOS07163.1"/>
    </source>
</evidence>
<name>A0A0M8MAQ6_9FLAO</name>
<reference evidence="1 2" key="1">
    <citation type="submission" date="2015-08" db="EMBL/GenBank/DDBJ databases">
        <title>Whole genome sequence of Flavobacterium akiainvivens IK-1T, from decaying Wikstroemia oahuensis, an endemic Hawaiian shrub.</title>
        <authorList>
            <person name="Wan X."/>
            <person name="Hou S."/>
            <person name="Saito J."/>
            <person name="Donachie S."/>
        </authorList>
    </citation>
    <scope>NUCLEOTIDE SEQUENCE [LARGE SCALE GENOMIC DNA]</scope>
    <source>
        <strain evidence="1 2">IK-1</strain>
    </source>
</reference>
<dbReference type="STRING" id="1202724.AM493_14770"/>
<dbReference type="PATRIC" id="fig|1202724.3.peg.3066"/>
<comment type="caution">
    <text evidence="1">The sequence shown here is derived from an EMBL/GenBank/DDBJ whole genome shotgun (WGS) entry which is preliminary data.</text>
</comment>
<evidence type="ECO:0000313" key="2">
    <source>
        <dbReference type="Proteomes" id="UP000037755"/>
    </source>
</evidence>
<organism evidence="1 2">
    <name type="scientific">Flavobacterium akiainvivens</name>
    <dbReference type="NCBI Taxonomy" id="1202724"/>
    <lineage>
        <taxon>Bacteria</taxon>
        <taxon>Pseudomonadati</taxon>
        <taxon>Bacteroidota</taxon>
        <taxon>Flavobacteriia</taxon>
        <taxon>Flavobacteriales</taxon>
        <taxon>Flavobacteriaceae</taxon>
        <taxon>Flavobacterium</taxon>
    </lineage>
</organism>
<accession>A0A0M8MAQ6</accession>